<keyword evidence="2" id="KW-0732">Signal</keyword>
<evidence type="ECO:0000313" key="4">
    <source>
        <dbReference type="Proteomes" id="UP000316851"/>
    </source>
</evidence>
<feature type="signal peptide" evidence="2">
    <location>
        <begin position="1"/>
        <end position="24"/>
    </location>
</feature>
<dbReference type="CDD" id="cd00229">
    <property type="entry name" value="SGNH_hydrolase"/>
    <property type="match status" value="1"/>
</dbReference>
<dbReference type="SUPFAM" id="SSF52266">
    <property type="entry name" value="SGNH hydrolase"/>
    <property type="match status" value="1"/>
</dbReference>
<feature type="region of interest" description="Disordered" evidence="1">
    <location>
        <begin position="2154"/>
        <end position="2180"/>
    </location>
</feature>
<dbReference type="Gene3D" id="3.40.50.1110">
    <property type="entry name" value="SGNH hydrolase"/>
    <property type="match status" value="1"/>
</dbReference>
<dbReference type="Pfam" id="PF00657">
    <property type="entry name" value="Lipase_GDSL"/>
    <property type="match status" value="1"/>
</dbReference>
<keyword evidence="3" id="KW-0378">Hydrolase</keyword>
<dbReference type="InterPro" id="IPR001087">
    <property type="entry name" value="GDSL"/>
</dbReference>
<protein>
    <submittedName>
        <fullName evidence="3">SGNH/GDSL hydrolase family protein</fullName>
    </submittedName>
</protein>
<organism evidence="3 4">
    <name type="scientific">Metamycoplasma neophronis</name>
    <dbReference type="NCBI Taxonomy" id="872983"/>
    <lineage>
        <taxon>Bacteria</taxon>
        <taxon>Bacillati</taxon>
        <taxon>Mycoplasmatota</taxon>
        <taxon>Mycoplasmoidales</taxon>
        <taxon>Metamycoplasmataceae</taxon>
        <taxon>Metamycoplasma</taxon>
    </lineage>
</organism>
<feature type="chain" id="PRO_5045582087" evidence="2">
    <location>
        <begin position="25"/>
        <end position="2711"/>
    </location>
</feature>
<dbReference type="SUPFAM" id="SSF48371">
    <property type="entry name" value="ARM repeat"/>
    <property type="match status" value="1"/>
</dbReference>
<proteinExistence type="predicted"/>
<dbReference type="GO" id="GO:0016787">
    <property type="term" value="F:hydrolase activity"/>
    <property type="evidence" value="ECO:0007669"/>
    <property type="project" value="UniProtKB-KW"/>
</dbReference>
<reference evidence="3" key="1">
    <citation type="submission" date="2019-06" db="EMBL/GenBank/DDBJ databases">
        <title>Mycoplasma neophronis type strain whole genome sequence.</title>
        <authorList>
            <person name="Spergser J."/>
        </authorList>
    </citation>
    <scope>NUCLEOTIDE SEQUENCE [LARGE SCALE GENOMIC DNA]</scope>
    <source>
        <strain evidence="3">DSM 24097</strain>
    </source>
</reference>
<keyword evidence="4" id="KW-1185">Reference proteome</keyword>
<sequence length="2711" mass="306107">MKKSNKLKKTLAIMATAASIFGMAATSISCKKVNTEDDTTNDDGFQKAISSGVNYIAIGDDYAAGNNHSNNNFFENYYDSSNQNILGISYASYLANAINLLNDPKTTLKSYENYGISGSTIEQWLHILDSNKYPLTNEMKINVAYNQNMMKLNNSDRFNKQFAAFDSTAFDKIIDKITKANLMTISLGFNDFFNNGKLLDIVLEIIKENNEVASLEKSFATWIETMQKQIEKISIKYDLLVKKIREINPNININLVGYTSPFLRLSAILKNQVNRDYIAEAVTALNNSIKNVAKANKVNYFGFNNEEYIFANPNKFSIDLLDVFPSDNGYKKLAQDMFMKMALPIDEYQKIIQKYDKDSDNDAYRRSLIFETKGTAIKSLILGLSGDNVDSFDKSYQFESIAENASLKESQDRNAFNIDYTGTFKSYFNDGKLLSIEDAIKYFNVFLNNLNLNIEDFANSILLLEEKLKTPENYALFVRLVNTILDTKTINISLNQANYEINKLIAEKSYGVLEAKDVLNVISDKFLNSDTIYNFMAELANSELFNDESFKQPIKNIIKPFVTDIIGLKQHRNLLGIEAATTLESLFSDKKISVSLQALFEKIGNLIVDNPKEYFAKGEKSQFLAKILNNAKTEVQAVIRDGISWIQSNAEILNKLSTFTVDAIMEVYAIPVEYRDDITYYIKTLISNIDDLKYLTDFIEISLKTVIDTKANGNNLLDLKQFVTKLINNIVFDNYSDTKDNHLLFSLLSFEPKNADLVKFNNAKIIFAKYYAKYENILNSENISSLINEEKRNNLLRLFKNIVTNPNNELNATAKNIIITASDYLVDTIFAKNSLLSQILNQMSNYVITQPAINLIKDKNLTDYIGEGDVNKFVSNIVTQLSSSLQSPELLDKIKNVLHDIINNGSNYKFDSVFNFVLSFIKNSNTNGIFAVVGSLSNQLASKSSLILDATKIATGLLNKETGAEITEEDQINIANYLQAVIINLPKTTLYKNFKDSLMNSFENINESEINDFPKLLEYITKSVKAFFNFENNKALLNQILDVALAKNTSNDSTIQFSTLIKALKAILGKEKLVDFIFSKIDLKKIVIDEINKLNVSNFNISDPNNVISNNFDALKTALIQYVDQKWDTLIVTNIKIILSNTLNNEDVLHANNFEELASKALKINKTSLVSIINQVLDDLIINNESNMKNISNILFEILQQKVNNFSVEDGNKRNITTALGKVIALTKESKVIDAVANSFIENLSQYIANNGFNFKKLDIVSLLNLNENLKLLVNNENINNLLSNLSSDETFSLIVTVLYNANTLIDLIVPSEKNATSAEAVNNVDNSNTNPSAENQSLLASVDWKNAIKTVWNKLNVEQRKTILLQIIQVIKSAKSNEKLLKFIASLIKEPISKLNEAIINDVTKNEAGDDKVASYINRLLKVVANEVINDGVLDDLSQTMTLIVDNFSLYESNDWSGFASNILKRLEANKGNILVSDLIKNLLTNETIANEIAKVLISYLGIEAKTQLAPQESQKLSAYITVVLKNAPYTDLYKKLINKLVSELANLKDNITFNELGNEVLNIVKGYFDLSNATLIKDIQDFLLVKQPNGEHAYNNVQAIQIAKILMDKTSFVDFLIDKFNAKQLIINYVKSIKVSESRFNSVTKKDLENIINYTSEFIDERYDDFLLPLIRELVANLFSEKTTENIISIADWISKFIKNNIPLLNQKVNELFNVYLNGTKGEQVKSYIANFLVDLMEQDLVDVQWDEDSKAALKTTINNLITALPTFNLLDQVINNSLISLSNNIAKHGFDYKQYNFDGLINIVEVINTLNYDNILNYVKSLSGTEITSLVTVLLNNINLFSNIIPDENNINEPSSNSSEVSKPSNVIVFSGNITVNINVFFNLFKAGLSILNDQEREKIKDSLPNAINWIKSDKKVRAFVTSALAKYIKPLILKQNPNSIEFADGVVELLTSTLFDNESASNIINSLANSLINLTSEKLNEINDMNSLLKYLIINNKESIKKFAHDTLNTLFSNEKLVKEAINFAIDIINQHFGLSTTNIEQENIVNLLTRVAMKIGDFNVVSAIIDTLLDTLPEIDILNSEGKFDSINVSKQIIEALKKVEYYQYLTTENISDLLATILDKNIDSVILESELMALYNYLSNNIPKITKKTSSNEEVSSGGNENSESNSGETNNDNLASQEENRKIFLANLEKLIYNALQALNGSIKQDNANGKEALINFIYRVVKDQVLKIDWARIDQNILPKERIEWIATKFIDYPEVKKLISSLVNDFFAGEKIKSTNLGDLISKIILKIKDNLKTNITNFILSASKDKEIVGAVVGDIMKYLKLDEATEDDKEFLISLIQELLPEIVKTEYFSRKVLNRSITWVAKYAESFDIQNATKWLQDAIEKIKSGFSMNDVTLIAQFIGSDKIINGTKLVKLINILFGKSNFEDSVVFNGLRNINMAKDPKTRSNMKTLNDMVGSAISSLFNSNKNSNNNDDPDNITPSVDYLALMNTIYKILSEAYYADPNAKNPSFKLRSQSEAWKAVYRFNVAIDWALFEMFGRETLEKNREPGKWYNTSVSLYSGTRAILWELQEGTNIKAIPGVSSKFSGMAYYFKEDDIRRQFTNYLISDRSRWTYYNEANYTPASIIYLIVTSGYNDSEKDLWLSNFKYKVTEDGQPNTITKREYILRTLKEGGYAKFMNLNNVKSVSSWSGLDKVPVDEF</sequence>
<accession>A0ABY2Z4J1</accession>
<dbReference type="InterPro" id="IPR016024">
    <property type="entry name" value="ARM-type_fold"/>
</dbReference>
<evidence type="ECO:0000256" key="1">
    <source>
        <dbReference type="SAM" id="MobiDB-lite"/>
    </source>
</evidence>
<feature type="compositionally biased region" description="Low complexity" evidence="1">
    <location>
        <begin position="2158"/>
        <end position="2180"/>
    </location>
</feature>
<dbReference type="Proteomes" id="UP000316851">
    <property type="component" value="Unassembled WGS sequence"/>
</dbReference>
<dbReference type="PROSITE" id="PS51257">
    <property type="entry name" value="PROKAR_LIPOPROTEIN"/>
    <property type="match status" value="1"/>
</dbReference>
<dbReference type="RefSeq" id="WP_140914666.1">
    <property type="nucleotide sequence ID" value="NZ_VHHP01000002.1"/>
</dbReference>
<dbReference type="InterPro" id="IPR036514">
    <property type="entry name" value="SGNH_hydro_sf"/>
</dbReference>
<evidence type="ECO:0000313" key="3">
    <source>
        <dbReference type="EMBL" id="TPR54321.1"/>
    </source>
</evidence>
<gene>
    <name evidence="3" type="ORF">FJR74_00895</name>
</gene>
<dbReference type="EMBL" id="VHHP01000002">
    <property type="protein sequence ID" value="TPR54321.1"/>
    <property type="molecule type" value="Genomic_DNA"/>
</dbReference>
<name>A0ABY2Z4J1_9BACT</name>
<comment type="caution">
    <text evidence="3">The sequence shown here is derived from an EMBL/GenBank/DDBJ whole genome shotgun (WGS) entry which is preliminary data.</text>
</comment>
<evidence type="ECO:0000256" key="2">
    <source>
        <dbReference type="SAM" id="SignalP"/>
    </source>
</evidence>